<feature type="transmembrane region" description="Helical" evidence="8">
    <location>
        <begin position="58"/>
        <end position="74"/>
    </location>
</feature>
<dbReference type="CDD" id="cd17321">
    <property type="entry name" value="MFS_MMR_MDR_like"/>
    <property type="match status" value="1"/>
</dbReference>
<feature type="transmembrane region" description="Helical" evidence="8">
    <location>
        <begin position="478"/>
        <end position="496"/>
    </location>
</feature>
<dbReference type="PANTHER" id="PTHR42718:SF46">
    <property type="entry name" value="BLR6921 PROTEIN"/>
    <property type="match status" value="1"/>
</dbReference>
<dbReference type="InterPro" id="IPR004638">
    <property type="entry name" value="EmrB-like"/>
</dbReference>
<feature type="transmembrane region" description="Helical" evidence="8">
    <location>
        <begin position="173"/>
        <end position="194"/>
    </location>
</feature>
<dbReference type="PRINTS" id="PR01036">
    <property type="entry name" value="TCRTETB"/>
</dbReference>
<dbReference type="KEGG" id="bsol:FSW04_11640"/>
<evidence type="ECO:0000256" key="4">
    <source>
        <dbReference type="ARBA" id="ARBA00022692"/>
    </source>
</evidence>
<feature type="transmembrane region" description="Helical" evidence="8">
    <location>
        <begin position="410"/>
        <end position="428"/>
    </location>
</feature>
<feature type="transmembrane region" description="Helical" evidence="8">
    <location>
        <begin position="86"/>
        <end position="103"/>
    </location>
</feature>
<dbReference type="Gene3D" id="1.20.1250.20">
    <property type="entry name" value="MFS general substrate transporter like domains"/>
    <property type="match status" value="1"/>
</dbReference>
<organism evidence="10 11">
    <name type="scientific">Baekduia soli</name>
    <dbReference type="NCBI Taxonomy" id="496014"/>
    <lineage>
        <taxon>Bacteria</taxon>
        <taxon>Bacillati</taxon>
        <taxon>Actinomycetota</taxon>
        <taxon>Thermoleophilia</taxon>
        <taxon>Solirubrobacterales</taxon>
        <taxon>Baekduiaceae</taxon>
        <taxon>Baekduia</taxon>
    </lineage>
</organism>
<feature type="transmembrane region" description="Helical" evidence="8">
    <location>
        <begin position="115"/>
        <end position="136"/>
    </location>
</feature>
<gene>
    <name evidence="10" type="ORF">FSW04_11640</name>
</gene>
<accession>A0A5B8U5J6</accession>
<dbReference type="AlphaFoldDB" id="A0A5B8U5J6"/>
<feature type="transmembrane region" description="Helical" evidence="8">
    <location>
        <begin position="275"/>
        <end position="298"/>
    </location>
</feature>
<evidence type="ECO:0000256" key="5">
    <source>
        <dbReference type="ARBA" id="ARBA00022989"/>
    </source>
</evidence>
<name>A0A5B8U5J6_9ACTN</name>
<evidence type="ECO:0000313" key="10">
    <source>
        <dbReference type="EMBL" id="QEC48155.1"/>
    </source>
</evidence>
<evidence type="ECO:0000256" key="2">
    <source>
        <dbReference type="ARBA" id="ARBA00022448"/>
    </source>
</evidence>
<evidence type="ECO:0000256" key="3">
    <source>
        <dbReference type="ARBA" id="ARBA00022475"/>
    </source>
</evidence>
<dbReference type="EMBL" id="CP042430">
    <property type="protein sequence ID" value="QEC48155.1"/>
    <property type="molecule type" value="Genomic_DNA"/>
</dbReference>
<dbReference type="NCBIfam" id="TIGR00711">
    <property type="entry name" value="efflux_EmrB"/>
    <property type="match status" value="1"/>
</dbReference>
<feature type="transmembrane region" description="Helical" evidence="8">
    <location>
        <begin position="366"/>
        <end position="389"/>
    </location>
</feature>
<dbReference type="RefSeq" id="WP_146919382.1">
    <property type="nucleotide sequence ID" value="NZ_CP042430.1"/>
</dbReference>
<dbReference type="Proteomes" id="UP000321805">
    <property type="component" value="Chromosome"/>
</dbReference>
<dbReference type="Pfam" id="PF07690">
    <property type="entry name" value="MFS_1"/>
    <property type="match status" value="1"/>
</dbReference>
<evidence type="ECO:0000259" key="9">
    <source>
        <dbReference type="PROSITE" id="PS50850"/>
    </source>
</evidence>
<evidence type="ECO:0000256" key="8">
    <source>
        <dbReference type="SAM" id="Phobius"/>
    </source>
</evidence>
<sequence>MTPSTLRTRFVTEDNRRWWTLAAMCFALFMVMLDNTVVNVALPSIQRDLGASISGLEWTINAYTLSFAVLLVTGGRLGDLFGRRRMFLLGVVAFGASSAFIGFSQSEAWLVFGRATQGIGAALMMPATLSIISNAFPPHERGKAIGTWAGVSALALAIGPVVGGFLVENVSWQSIFFLNLPVAAVAVVVTLFATHESRDETSAQSVDVPGVAALTIGLAALVLALVEANAWGWGSGRIVGLLIVALVGLTAFAVLETRVANPMVDFRFFRNRSFLGANIVAFIVSFAMLAMFFFLALYLQNVRGYTPLQAGVRFLPSTVLIIFAGPIAGRLADRIGPRPLMTAGLVLTAGSLFWQGHLAVDTPYGFLVGAFVLMGLGMGLIMSPMSTAAMNAVDQAKAGVASGVLSMSRMVGGTFGVAAMGALIAGLGRHRLDQLLPQVPAARRQDLADGLGAGATGGTGAVHDAVQQAFLYALNDGLRVAAVVALAGAAAAWLLIERGVPSRTPPAAAEPAEAEVGTGDAGSELAAGVA</sequence>
<keyword evidence="3" id="KW-1003">Cell membrane</keyword>
<protein>
    <submittedName>
        <fullName evidence="10">MFS transporter</fullName>
    </submittedName>
</protein>
<dbReference type="PANTHER" id="PTHR42718">
    <property type="entry name" value="MAJOR FACILITATOR SUPERFAMILY MULTIDRUG TRANSPORTER MFSC"/>
    <property type="match status" value="1"/>
</dbReference>
<keyword evidence="6 8" id="KW-0472">Membrane</keyword>
<keyword evidence="2" id="KW-0813">Transport</keyword>
<dbReference type="InterPro" id="IPR020846">
    <property type="entry name" value="MFS_dom"/>
</dbReference>
<dbReference type="GO" id="GO:0005886">
    <property type="term" value="C:plasma membrane"/>
    <property type="evidence" value="ECO:0007669"/>
    <property type="project" value="UniProtKB-SubCell"/>
</dbReference>
<dbReference type="Gene3D" id="1.20.1720.10">
    <property type="entry name" value="Multidrug resistance protein D"/>
    <property type="match status" value="1"/>
</dbReference>
<feature type="transmembrane region" description="Helical" evidence="8">
    <location>
        <begin position="238"/>
        <end position="255"/>
    </location>
</feature>
<evidence type="ECO:0000256" key="1">
    <source>
        <dbReference type="ARBA" id="ARBA00004651"/>
    </source>
</evidence>
<dbReference type="OrthoDB" id="7375466at2"/>
<evidence type="ECO:0000256" key="6">
    <source>
        <dbReference type="ARBA" id="ARBA00023136"/>
    </source>
</evidence>
<feature type="transmembrane region" description="Helical" evidence="8">
    <location>
        <begin position="148"/>
        <end position="167"/>
    </location>
</feature>
<feature type="transmembrane region" description="Helical" evidence="8">
    <location>
        <begin position="310"/>
        <end position="328"/>
    </location>
</feature>
<dbReference type="SUPFAM" id="SSF103473">
    <property type="entry name" value="MFS general substrate transporter"/>
    <property type="match status" value="1"/>
</dbReference>
<feature type="transmembrane region" description="Helical" evidence="8">
    <location>
        <begin position="18"/>
        <end position="38"/>
    </location>
</feature>
<keyword evidence="11" id="KW-1185">Reference proteome</keyword>
<feature type="domain" description="Major facilitator superfamily (MFS) profile" evidence="9">
    <location>
        <begin position="20"/>
        <end position="500"/>
    </location>
</feature>
<feature type="region of interest" description="Disordered" evidence="7">
    <location>
        <begin position="504"/>
        <end position="530"/>
    </location>
</feature>
<evidence type="ECO:0000256" key="7">
    <source>
        <dbReference type="SAM" id="MobiDB-lite"/>
    </source>
</evidence>
<reference evidence="10 11" key="1">
    <citation type="journal article" date="2018" name="J. Microbiol.">
        <title>Baekduia soli gen. nov., sp. nov., a novel bacterium isolated from the soil of Baekdu Mountain and proposal of a novel family name, Baekduiaceae fam. nov.</title>
        <authorList>
            <person name="An D.S."/>
            <person name="Siddiqi M.Z."/>
            <person name="Kim K.H."/>
            <person name="Yu H.S."/>
            <person name="Im W.T."/>
        </authorList>
    </citation>
    <scope>NUCLEOTIDE SEQUENCE [LARGE SCALE GENOMIC DNA]</scope>
    <source>
        <strain evidence="10 11">BR7-21</strain>
    </source>
</reference>
<feature type="transmembrane region" description="Helical" evidence="8">
    <location>
        <begin position="206"/>
        <end position="226"/>
    </location>
</feature>
<keyword evidence="4 8" id="KW-0812">Transmembrane</keyword>
<evidence type="ECO:0000313" key="11">
    <source>
        <dbReference type="Proteomes" id="UP000321805"/>
    </source>
</evidence>
<proteinExistence type="predicted"/>
<keyword evidence="5 8" id="KW-1133">Transmembrane helix</keyword>
<dbReference type="InterPro" id="IPR011701">
    <property type="entry name" value="MFS"/>
</dbReference>
<dbReference type="InterPro" id="IPR036259">
    <property type="entry name" value="MFS_trans_sf"/>
</dbReference>
<comment type="subcellular location">
    <subcellularLocation>
        <location evidence="1">Cell membrane</location>
        <topology evidence="1">Multi-pass membrane protein</topology>
    </subcellularLocation>
</comment>
<feature type="compositionally biased region" description="Low complexity" evidence="7">
    <location>
        <begin position="505"/>
        <end position="515"/>
    </location>
</feature>
<dbReference type="PROSITE" id="PS50850">
    <property type="entry name" value="MFS"/>
    <property type="match status" value="1"/>
</dbReference>
<dbReference type="GO" id="GO:0022857">
    <property type="term" value="F:transmembrane transporter activity"/>
    <property type="evidence" value="ECO:0007669"/>
    <property type="project" value="InterPro"/>
</dbReference>